<protein>
    <recommendedName>
        <fullName evidence="5">Choline/carnitine acyltransferase domain-containing protein</fullName>
    </recommendedName>
</protein>
<dbReference type="AlphaFoldDB" id="A0A9N9TGU0"/>
<dbReference type="GO" id="GO:0005739">
    <property type="term" value="C:mitochondrion"/>
    <property type="evidence" value="ECO:0007669"/>
    <property type="project" value="TreeGrafter"/>
</dbReference>
<reference evidence="6" key="1">
    <citation type="submission" date="2022-01" db="EMBL/GenBank/DDBJ databases">
        <authorList>
            <person name="King R."/>
        </authorList>
    </citation>
    <scope>NUCLEOTIDE SEQUENCE</scope>
</reference>
<gene>
    <name evidence="6" type="ORF">PHYEVI_LOCUS1585</name>
</gene>
<sequence>MYFLKRKFGAIPSQGVYKILRRNLGANEFLDYQFIQKSRIPTMHFQKSLPRLPIPQLETTCDRYLAAQRPLLIDEAYRKTKSNVDQFRNTSGKQLQEMLKNYDRVNKHTSYISEFWFDAYLRDRKPIPINYNPMLVVHKDEKPEYNNQLIRTTNLIVSSLRFYKSLQSRILEPEVFHLYPKKSDTDTFRSICSKLPTSVSWYGAYMFNAYPLDMSQYPNLFNTARIPEIDKDRLYHNSNGKHITVQHKGHFYAFRVLTESDEILPAEQILARLKFILTDPLPKCEFPIGILTTLNRNKWATARYELLANNNEQALKYIDSALFNVCLDTENIGDDPYAVVRNFLHGDGENRWFDKSFSLQLSQDGHAAVNFEHAWGDGVAVLRYVQDIYKDSRNNRFVTPETKPYDDDISNVIRLDMNLNDKIKSTINEAKKEYNKTCKSLDIDYLIFNKIGKNVCKKLAVSPDAIMQLGFQVGYYKMTGKFVPTYESCSTAAFKHGRTETVRPCTNATKAFTLAVNSKNKPPVGELKSMISECSKVHSQLTREAAMGQGFDRHLFALKKFSEKTNTLANIFEDPDYAHLNNIVLSTSTLNSPAIFAGGFGPVIREGLGVGYIIKDDELGVLVTSYPPYHKSSDFIEALKGTFEELVYLLQKD</sequence>
<comment type="similarity">
    <text evidence="1">Belongs to the carnitine/choline acetyltransferase family.</text>
</comment>
<dbReference type="InterPro" id="IPR023213">
    <property type="entry name" value="CAT-like_dom_sf"/>
</dbReference>
<name>A0A9N9TGU0_PHYSR</name>
<dbReference type="PANTHER" id="PTHR22589">
    <property type="entry name" value="CARNITINE O-ACYLTRANSFERASE"/>
    <property type="match status" value="1"/>
</dbReference>
<evidence type="ECO:0000313" key="7">
    <source>
        <dbReference type="Proteomes" id="UP001153712"/>
    </source>
</evidence>
<dbReference type="EMBL" id="OU900103">
    <property type="protein sequence ID" value="CAG9855125.1"/>
    <property type="molecule type" value="Genomic_DNA"/>
</dbReference>
<organism evidence="6 7">
    <name type="scientific">Phyllotreta striolata</name>
    <name type="common">Striped flea beetle</name>
    <name type="synonym">Crioceris striolata</name>
    <dbReference type="NCBI Taxonomy" id="444603"/>
    <lineage>
        <taxon>Eukaryota</taxon>
        <taxon>Metazoa</taxon>
        <taxon>Ecdysozoa</taxon>
        <taxon>Arthropoda</taxon>
        <taxon>Hexapoda</taxon>
        <taxon>Insecta</taxon>
        <taxon>Pterygota</taxon>
        <taxon>Neoptera</taxon>
        <taxon>Endopterygota</taxon>
        <taxon>Coleoptera</taxon>
        <taxon>Polyphaga</taxon>
        <taxon>Cucujiformia</taxon>
        <taxon>Chrysomeloidea</taxon>
        <taxon>Chrysomelidae</taxon>
        <taxon>Galerucinae</taxon>
        <taxon>Alticini</taxon>
        <taxon>Phyllotreta</taxon>
    </lineage>
</organism>
<dbReference type="PANTHER" id="PTHR22589:SF16">
    <property type="entry name" value="CARNITINE O-PALMITOYLTRANSFERASE 2, MITOCHONDRIAL"/>
    <property type="match status" value="1"/>
</dbReference>
<keyword evidence="3" id="KW-0012">Acyltransferase</keyword>
<accession>A0A9N9TGU0</accession>
<evidence type="ECO:0000256" key="4">
    <source>
        <dbReference type="PIRSR" id="PIRSR600542-1"/>
    </source>
</evidence>
<evidence type="ECO:0000313" key="6">
    <source>
        <dbReference type="EMBL" id="CAG9855125.1"/>
    </source>
</evidence>
<dbReference type="Gene3D" id="3.30.559.70">
    <property type="entry name" value="Choline/Carnitine o-acyltransferase, domain 2"/>
    <property type="match status" value="1"/>
</dbReference>
<keyword evidence="2" id="KW-0808">Transferase</keyword>
<dbReference type="SUPFAM" id="SSF52777">
    <property type="entry name" value="CoA-dependent acyltransferases"/>
    <property type="match status" value="2"/>
</dbReference>
<dbReference type="Gene3D" id="3.30.559.10">
    <property type="entry name" value="Chloramphenicol acetyltransferase-like domain"/>
    <property type="match status" value="1"/>
</dbReference>
<feature type="domain" description="Choline/carnitine acyltransferase" evidence="5">
    <location>
        <begin position="52"/>
        <end position="640"/>
    </location>
</feature>
<dbReference type="GO" id="GO:0004095">
    <property type="term" value="F:carnitine O-palmitoyltransferase activity"/>
    <property type="evidence" value="ECO:0007669"/>
    <property type="project" value="TreeGrafter"/>
</dbReference>
<dbReference type="InterPro" id="IPR000542">
    <property type="entry name" value="Carn_acyl_trans"/>
</dbReference>
<dbReference type="OrthoDB" id="240216at2759"/>
<evidence type="ECO:0000256" key="3">
    <source>
        <dbReference type="ARBA" id="ARBA00023315"/>
    </source>
</evidence>
<proteinExistence type="inferred from homology"/>
<dbReference type="Proteomes" id="UP001153712">
    <property type="component" value="Chromosome 10"/>
</dbReference>
<dbReference type="InterPro" id="IPR039551">
    <property type="entry name" value="Cho/carn_acyl_trans"/>
</dbReference>
<feature type="active site" description="Proton acceptor" evidence="4">
    <location>
        <position position="373"/>
    </location>
</feature>
<dbReference type="InterPro" id="IPR042231">
    <property type="entry name" value="Cho/carn_acyl_trans_2"/>
</dbReference>
<keyword evidence="7" id="KW-1185">Reference proteome</keyword>
<dbReference type="Pfam" id="PF00755">
    <property type="entry name" value="Carn_acyltransf"/>
    <property type="match status" value="1"/>
</dbReference>
<evidence type="ECO:0000259" key="5">
    <source>
        <dbReference type="Pfam" id="PF00755"/>
    </source>
</evidence>
<evidence type="ECO:0000256" key="2">
    <source>
        <dbReference type="ARBA" id="ARBA00022679"/>
    </source>
</evidence>
<evidence type="ECO:0000256" key="1">
    <source>
        <dbReference type="ARBA" id="ARBA00005232"/>
    </source>
</evidence>
<dbReference type="GO" id="GO:0006635">
    <property type="term" value="P:fatty acid beta-oxidation"/>
    <property type="evidence" value="ECO:0007669"/>
    <property type="project" value="TreeGrafter"/>
</dbReference>